<feature type="domain" description="Integrase catalytic" evidence="2">
    <location>
        <begin position="214"/>
        <end position="376"/>
    </location>
</feature>
<dbReference type="SUPFAM" id="SSF46689">
    <property type="entry name" value="Homeodomain-like"/>
    <property type="match status" value="1"/>
</dbReference>
<dbReference type="InterPro" id="IPR050900">
    <property type="entry name" value="Transposase_IS3/IS150/IS904"/>
</dbReference>
<dbReference type="InterPro" id="IPR025948">
    <property type="entry name" value="HTH-like_dom"/>
</dbReference>
<dbReference type="Pfam" id="PF01527">
    <property type="entry name" value="HTH_Tnp_1"/>
    <property type="match status" value="1"/>
</dbReference>
<dbReference type="InterPro" id="IPR048020">
    <property type="entry name" value="Transpos_IS3"/>
</dbReference>
<dbReference type="GO" id="GO:0003677">
    <property type="term" value="F:DNA binding"/>
    <property type="evidence" value="ECO:0007669"/>
    <property type="project" value="InterPro"/>
</dbReference>
<dbReference type="EMBL" id="JAAIYP010000020">
    <property type="protein sequence ID" value="NFV79197.1"/>
    <property type="molecule type" value="Genomic_DNA"/>
</dbReference>
<dbReference type="InterPro" id="IPR009057">
    <property type="entry name" value="Homeodomain-like_sf"/>
</dbReference>
<accession>A0A7C9QSH6</accession>
<dbReference type="GO" id="GO:0015074">
    <property type="term" value="P:DNA integration"/>
    <property type="evidence" value="ECO:0007669"/>
    <property type="project" value="InterPro"/>
</dbReference>
<dbReference type="InterPro" id="IPR001584">
    <property type="entry name" value="Integrase_cat-core"/>
</dbReference>
<dbReference type="Proteomes" id="UP000480684">
    <property type="component" value="Unassembled WGS sequence"/>
</dbReference>
<dbReference type="GO" id="GO:0004803">
    <property type="term" value="F:transposase activity"/>
    <property type="evidence" value="ECO:0007669"/>
    <property type="project" value="InterPro"/>
</dbReference>
<dbReference type="Pfam" id="PF00665">
    <property type="entry name" value="rve"/>
    <property type="match status" value="1"/>
</dbReference>
<evidence type="ECO:0000256" key="1">
    <source>
        <dbReference type="SAM" id="Coils"/>
    </source>
</evidence>
<comment type="caution">
    <text evidence="3">The sequence shown here is derived from an EMBL/GenBank/DDBJ whole genome shotgun (WGS) entry which is preliminary data.</text>
</comment>
<protein>
    <submittedName>
        <fullName evidence="3">IS3 family transposase</fullName>
    </submittedName>
</protein>
<dbReference type="NCBIfam" id="NF033516">
    <property type="entry name" value="transpos_IS3"/>
    <property type="match status" value="1"/>
</dbReference>
<gene>
    <name evidence="3" type="ORF">G4223_03625</name>
</gene>
<evidence type="ECO:0000259" key="2">
    <source>
        <dbReference type="PROSITE" id="PS50994"/>
    </source>
</evidence>
<dbReference type="InterPro" id="IPR036397">
    <property type="entry name" value="RNaseH_sf"/>
</dbReference>
<dbReference type="SUPFAM" id="SSF53098">
    <property type="entry name" value="Ribonuclease H-like"/>
    <property type="match status" value="1"/>
</dbReference>
<dbReference type="PROSITE" id="PS50994">
    <property type="entry name" value="INTEGRASE"/>
    <property type="match status" value="1"/>
</dbReference>
<evidence type="ECO:0000313" key="4">
    <source>
        <dbReference type="Proteomes" id="UP000480684"/>
    </source>
</evidence>
<dbReference type="PANTHER" id="PTHR46889:SF4">
    <property type="entry name" value="TRANSPOSASE INSO FOR INSERTION SEQUENCE ELEMENT IS911B-RELATED"/>
    <property type="match status" value="1"/>
</dbReference>
<dbReference type="InterPro" id="IPR002514">
    <property type="entry name" value="Transposase_8"/>
</dbReference>
<keyword evidence="4" id="KW-1185">Reference proteome</keyword>
<dbReference type="InterPro" id="IPR012337">
    <property type="entry name" value="RNaseH-like_sf"/>
</dbReference>
<keyword evidence="1" id="KW-0175">Coiled coil</keyword>
<dbReference type="Pfam" id="PF13276">
    <property type="entry name" value="HTH_21"/>
    <property type="match status" value="1"/>
</dbReference>
<dbReference type="AlphaFoldDB" id="A0A7C9QSH6"/>
<dbReference type="Gene3D" id="3.30.420.10">
    <property type="entry name" value="Ribonuclease H-like superfamily/Ribonuclease H"/>
    <property type="match status" value="1"/>
</dbReference>
<reference evidence="3 4" key="1">
    <citation type="submission" date="2020-02" db="EMBL/GenBank/DDBJ databases">
        <authorList>
            <person name="Dziuba M."/>
            <person name="Kuznetsov B."/>
            <person name="Mardanov A."/>
            <person name="Ravin N."/>
            <person name="Grouzdev D."/>
        </authorList>
    </citation>
    <scope>NUCLEOTIDE SEQUENCE [LARGE SCALE GENOMIC DNA]</scope>
    <source>
        <strain evidence="3 4">SpK</strain>
    </source>
</reference>
<dbReference type="Gene3D" id="1.10.10.60">
    <property type="entry name" value="Homeodomain-like"/>
    <property type="match status" value="1"/>
</dbReference>
<dbReference type="Pfam" id="PF13333">
    <property type="entry name" value="rve_2"/>
    <property type="match status" value="1"/>
</dbReference>
<feature type="coiled-coil region" evidence="1">
    <location>
        <begin position="56"/>
        <end position="83"/>
    </location>
</feature>
<name>A0A7C9QSH6_9PROT</name>
<proteinExistence type="predicted"/>
<sequence>MGMRKFTEDFKREAVRLVQTSGRTIEQVADDLGIGRSTLGKWLAKHREADLLSGPHEDTARELARLRKENEILRAERDLLKKAAAFFAGNKSMTFRHIDTAEKAMPIGRKCALFGVSVSGYYAWKSRRPSRRQLDDMVFLAHIRSQFSLSHETYGSPRMTVELQEDGITVGRHRVARLMRENGLKARQKRRFKKTTDSAHDGPVAPNMLDQDFAAGGPDQKWGADISYIWTAEGWLYLAVVVDLFSRRIVGWATSDRMKKDLALTALKRALATRQPLPGLIHHSDRGSQYCSGDYRKLLANHKIVASMSGKGNCYDNAMVETVFKTIKSELIWRTIWQSRSQADNAIGRYIDGFYNPVRRHSALGYRSPCRFEAEAA</sequence>
<dbReference type="PANTHER" id="PTHR46889">
    <property type="entry name" value="TRANSPOSASE INSF FOR INSERTION SEQUENCE IS3B-RELATED"/>
    <property type="match status" value="1"/>
</dbReference>
<organism evidence="3 4">
    <name type="scientific">Magnetospirillum aberrantis SpK</name>
    <dbReference type="NCBI Taxonomy" id="908842"/>
    <lineage>
        <taxon>Bacteria</taxon>
        <taxon>Pseudomonadati</taxon>
        <taxon>Pseudomonadota</taxon>
        <taxon>Alphaproteobacteria</taxon>
        <taxon>Rhodospirillales</taxon>
        <taxon>Rhodospirillaceae</taxon>
        <taxon>Magnetospirillum</taxon>
    </lineage>
</organism>
<evidence type="ECO:0000313" key="3">
    <source>
        <dbReference type="EMBL" id="NFV79197.1"/>
    </source>
</evidence>
<dbReference type="GO" id="GO:0006313">
    <property type="term" value="P:DNA transposition"/>
    <property type="evidence" value="ECO:0007669"/>
    <property type="project" value="InterPro"/>
</dbReference>